<dbReference type="PANTHER" id="PTHR11730">
    <property type="entry name" value="AMMONIUM TRANSPORTER"/>
    <property type="match status" value="1"/>
</dbReference>
<evidence type="ECO:0000259" key="2">
    <source>
        <dbReference type="Pfam" id="PF00909"/>
    </source>
</evidence>
<name>A0A8J2KUB0_9HEXA</name>
<feature type="domain" description="Ammonium transporter AmtB-like" evidence="2">
    <location>
        <begin position="1"/>
        <end position="182"/>
    </location>
</feature>
<protein>
    <recommendedName>
        <fullName evidence="2">Ammonium transporter AmtB-like domain-containing protein</fullName>
    </recommendedName>
</protein>
<accession>A0A8J2KUB0</accession>
<feature type="transmembrane region" description="Helical" evidence="1">
    <location>
        <begin position="94"/>
        <end position="113"/>
    </location>
</feature>
<keyword evidence="1" id="KW-0472">Membrane</keyword>
<proteinExistence type="predicted"/>
<comment type="caution">
    <text evidence="3">The sequence shown here is derived from an EMBL/GenBank/DDBJ whole genome shotgun (WGS) entry which is preliminary data.</text>
</comment>
<feature type="transmembrane region" description="Helical" evidence="1">
    <location>
        <begin position="147"/>
        <end position="165"/>
    </location>
</feature>
<dbReference type="GO" id="GO:0008519">
    <property type="term" value="F:ammonium channel activity"/>
    <property type="evidence" value="ECO:0007669"/>
    <property type="project" value="InterPro"/>
</dbReference>
<keyword evidence="1" id="KW-1133">Transmembrane helix</keyword>
<dbReference type="Pfam" id="PF00909">
    <property type="entry name" value="Ammonium_transp"/>
    <property type="match status" value="1"/>
</dbReference>
<sequence>FIAAWMLGPRLGRYENGTKPLPLGNPTSCIVGLYILWWGWLAFNSGSTFGVSGAKWKFAARAAVSTLIASIGGGLVGSVWTLIKPGRIFEVMDIVNPILGALVGVTAGCALYHTVDAFVVGAIGAAVVIVTNPIADSLRVDDPVGATAVHAFGGFWGLVAVALFAEEDEGLGFTKGHAGLFRGLKIFKFE</sequence>
<dbReference type="OrthoDB" id="534912at2759"/>
<keyword evidence="1" id="KW-0812">Transmembrane</keyword>
<dbReference type="EMBL" id="CAJVCH010219138">
    <property type="protein sequence ID" value="CAG7731756.1"/>
    <property type="molecule type" value="Genomic_DNA"/>
</dbReference>
<keyword evidence="4" id="KW-1185">Reference proteome</keyword>
<dbReference type="InterPro" id="IPR024041">
    <property type="entry name" value="NH4_transpt_AmtB-like_dom"/>
</dbReference>
<dbReference type="GO" id="GO:0097272">
    <property type="term" value="P:ammonium homeostasis"/>
    <property type="evidence" value="ECO:0007669"/>
    <property type="project" value="TreeGrafter"/>
</dbReference>
<feature type="transmembrane region" description="Helical" evidence="1">
    <location>
        <begin position="60"/>
        <end position="82"/>
    </location>
</feature>
<dbReference type="GO" id="GO:0005886">
    <property type="term" value="C:plasma membrane"/>
    <property type="evidence" value="ECO:0007669"/>
    <property type="project" value="TreeGrafter"/>
</dbReference>
<evidence type="ECO:0000256" key="1">
    <source>
        <dbReference type="SAM" id="Phobius"/>
    </source>
</evidence>
<organism evidence="3 4">
    <name type="scientific">Allacma fusca</name>
    <dbReference type="NCBI Taxonomy" id="39272"/>
    <lineage>
        <taxon>Eukaryota</taxon>
        <taxon>Metazoa</taxon>
        <taxon>Ecdysozoa</taxon>
        <taxon>Arthropoda</taxon>
        <taxon>Hexapoda</taxon>
        <taxon>Collembola</taxon>
        <taxon>Symphypleona</taxon>
        <taxon>Sminthuridae</taxon>
        <taxon>Allacma</taxon>
    </lineage>
</organism>
<dbReference type="Proteomes" id="UP000708208">
    <property type="component" value="Unassembled WGS sequence"/>
</dbReference>
<evidence type="ECO:0000313" key="3">
    <source>
        <dbReference type="EMBL" id="CAG7731756.1"/>
    </source>
</evidence>
<dbReference type="PANTHER" id="PTHR11730:SF58">
    <property type="entry name" value="AMMONIUM TRANSPORTER"/>
    <property type="match status" value="1"/>
</dbReference>
<reference evidence="3" key="1">
    <citation type="submission" date="2021-06" db="EMBL/GenBank/DDBJ databases">
        <authorList>
            <person name="Hodson N. C."/>
            <person name="Mongue J. A."/>
            <person name="Jaron S. K."/>
        </authorList>
    </citation>
    <scope>NUCLEOTIDE SEQUENCE</scope>
</reference>
<evidence type="ECO:0000313" key="4">
    <source>
        <dbReference type="Proteomes" id="UP000708208"/>
    </source>
</evidence>
<gene>
    <name evidence="3" type="ORF">AFUS01_LOCUS20327</name>
</gene>
<feature type="non-terminal residue" evidence="3">
    <location>
        <position position="1"/>
    </location>
</feature>
<feature type="transmembrane region" description="Helical" evidence="1">
    <location>
        <begin position="21"/>
        <end position="40"/>
    </location>
</feature>
<dbReference type="AlphaFoldDB" id="A0A8J2KUB0"/>